<organism evidence="5 6">
    <name type="scientific">Candidatus Accumulibacter aalborgensis</name>
    <dbReference type="NCBI Taxonomy" id="1860102"/>
    <lineage>
        <taxon>Bacteria</taxon>
        <taxon>Pseudomonadati</taxon>
        <taxon>Pseudomonadota</taxon>
        <taxon>Betaproteobacteria</taxon>
        <taxon>Candidatus Accumulibacter</taxon>
    </lineage>
</organism>
<accession>A0A1A8XTQ6</accession>
<dbReference type="STRING" id="1860102.ACCAA_530009"/>
<keyword evidence="1" id="KW-0805">Transcription regulation</keyword>
<dbReference type="PROSITE" id="PS50943">
    <property type="entry name" value="HTH_CROC1"/>
    <property type="match status" value="1"/>
</dbReference>
<evidence type="ECO:0000259" key="4">
    <source>
        <dbReference type="PROSITE" id="PS50943"/>
    </source>
</evidence>
<dbReference type="EMBL" id="FLQX01000131">
    <property type="protein sequence ID" value="SBT08116.1"/>
    <property type="molecule type" value="Genomic_DNA"/>
</dbReference>
<dbReference type="Gene3D" id="1.10.260.40">
    <property type="entry name" value="lambda repressor-like DNA-binding domains"/>
    <property type="match status" value="1"/>
</dbReference>
<dbReference type="Pfam" id="PF01381">
    <property type="entry name" value="HTH_3"/>
    <property type="match status" value="1"/>
</dbReference>
<evidence type="ECO:0000313" key="5">
    <source>
        <dbReference type="EMBL" id="SBT08116.1"/>
    </source>
</evidence>
<keyword evidence="6" id="KW-1185">Reference proteome</keyword>
<sequence length="86" mass="9437">MRKTTALRKPSSPLTAILAANIRAFRAANNLSQEEFADRCGLHRTYVGSVERGERNVTLSTLEVLASVMGISVPQLLAGEMLKHDR</sequence>
<dbReference type="SUPFAM" id="SSF47413">
    <property type="entry name" value="lambda repressor-like DNA-binding domains"/>
    <property type="match status" value="1"/>
</dbReference>
<dbReference type="SMART" id="SM00530">
    <property type="entry name" value="HTH_XRE"/>
    <property type="match status" value="1"/>
</dbReference>
<dbReference type="PANTHER" id="PTHR46797">
    <property type="entry name" value="HTH-TYPE TRANSCRIPTIONAL REGULATOR"/>
    <property type="match status" value="1"/>
</dbReference>
<dbReference type="CDD" id="cd00093">
    <property type="entry name" value="HTH_XRE"/>
    <property type="match status" value="1"/>
</dbReference>
<gene>
    <name evidence="5" type="ORF">ACCAA_530009</name>
</gene>
<dbReference type="InterPro" id="IPR050807">
    <property type="entry name" value="TransReg_Diox_bact_type"/>
</dbReference>
<keyword evidence="3" id="KW-0804">Transcription</keyword>
<evidence type="ECO:0000256" key="3">
    <source>
        <dbReference type="ARBA" id="ARBA00023163"/>
    </source>
</evidence>
<dbReference type="GO" id="GO:0003677">
    <property type="term" value="F:DNA binding"/>
    <property type="evidence" value="ECO:0007669"/>
    <property type="project" value="UniProtKB-KW"/>
</dbReference>
<evidence type="ECO:0000256" key="2">
    <source>
        <dbReference type="ARBA" id="ARBA00023125"/>
    </source>
</evidence>
<proteinExistence type="predicted"/>
<dbReference type="PANTHER" id="PTHR46797:SF23">
    <property type="entry name" value="HTH-TYPE TRANSCRIPTIONAL REGULATOR SUTR"/>
    <property type="match status" value="1"/>
</dbReference>
<evidence type="ECO:0000256" key="1">
    <source>
        <dbReference type="ARBA" id="ARBA00023015"/>
    </source>
</evidence>
<dbReference type="GO" id="GO:0005829">
    <property type="term" value="C:cytosol"/>
    <property type="evidence" value="ECO:0007669"/>
    <property type="project" value="TreeGrafter"/>
</dbReference>
<evidence type="ECO:0000313" key="6">
    <source>
        <dbReference type="Proteomes" id="UP000199169"/>
    </source>
</evidence>
<dbReference type="InterPro" id="IPR010982">
    <property type="entry name" value="Lambda_DNA-bd_dom_sf"/>
</dbReference>
<feature type="domain" description="HTH cro/C1-type" evidence="4">
    <location>
        <begin position="22"/>
        <end position="76"/>
    </location>
</feature>
<keyword evidence="2" id="KW-0238">DNA-binding</keyword>
<dbReference type="InterPro" id="IPR001387">
    <property type="entry name" value="Cro/C1-type_HTH"/>
</dbReference>
<dbReference type="GO" id="GO:0003700">
    <property type="term" value="F:DNA-binding transcription factor activity"/>
    <property type="evidence" value="ECO:0007669"/>
    <property type="project" value="TreeGrafter"/>
</dbReference>
<name>A0A1A8XTQ6_9PROT</name>
<reference evidence="6" key="1">
    <citation type="submission" date="2016-06" db="EMBL/GenBank/DDBJ databases">
        <authorList>
            <person name="McIlroy S.J."/>
            <person name="Karst S.M."/>
            <person name="Albertsen M."/>
        </authorList>
    </citation>
    <scope>NUCLEOTIDE SEQUENCE [LARGE SCALE GENOMIC DNA]</scope>
</reference>
<protein>
    <submittedName>
        <fullName evidence="5">Uncharacterized HTH-type transcriptional regulator in smaI restriction system 5'region</fullName>
    </submittedName>
</protein>
<dbReference type="RefSeq" id="WP_186408077.1">
    <property type="nucleotide sequence ID" value="NZ_FLQX01000131.1"/>
</dbReference>
<dbReference type="AlphaFoldDB" id="A0A1A8XTQ6"/>
<dbReference type="Proteomes" id="UP000199169">
    <property type="component" value="Unassembled WGS sequence"/>
</dbReference>